<organism evidence="2 3">
    <name type="scientific">Recurvomyces mirabilis</name>
    <dbReference type="NCBI Taxonomy" id="574656"/>
    <lineage>
        <taxon>Eukaryota</taxon>
        <taxon>Fungi</taxon>
        <taxon>Dikarya</taxon>
        <taxon>Ascomycota</taxon>
        <taxon>Pezizomycotina</taxon>
        <taxon>Dothideomycetes</taxon>
        <taxon>Dothideomycetidae</taxon>
        <taxon>Mycosphaerellales</taxon>
        <taxon>Teratosphaeriaceae</taxon>
        <taxon>Recurvomyces</taxon>
    </lineage>
</organism>
<feature type="chain" id="PRO_5042295329" description="AB hydrolase-1 domain-containing protein" evidence="1">
    <location>
        <begin position="20"/>
        <end position="399"/>
    </location>
</feature>
<proteinExistence type="predicted"/>
<evidence type="ECO:0008006" key="4">
    <source>
        <dbReference type="Google" id="ProtNLM"/>
    </source>
</evidence>
<dbReference type="PANTHER" id="PTHR43194:SF4">
    <property type="entry name" value="AB HYDROLASE-1 DOMAIN-CONTAINING PROTEIN"/>
    <property type="match status" value="1"/>
</dbReference>
<reference evidence="2" key="1">
    <citation type="submission" date="2023-07" db="EMBL/GenBank/DDBJ databases">
        <title>Black Yeasts Isolated from many extreme environments.</title>
        <authorList>
            <person name="Coleine C."/>
            <person name="Stajich J.E."/>
            <person name="Selbmann L."/>
        </authorList>
    </citation>
    <scope>NUCLEOTIDE SEQUENCE</scope>
    <source>
        <strain evidence="2">CCFEE 5485</strain>
    </source>
</reference>
<keyword evidence="3" id="KW-1185">Reference proteome</keyword>
<dbReference type="CDD" id="cd12809">
    <property type="entry name" value="Esterase_713_like-2"/>
    <property type="match status" value="1"/>
</dbReference>
<name>A0AAE0TPM0_9PEZI</name>
<dbReference type="SUPFAM" id="SSF53474">
    <property type="entry name" value="alpha/beta-Hydrolases"/>
    <property type="match status" value="1"/>
</dbReference>
<protein>
    <recommendedName>
        <fullName evidence="4">AB hydrolase-1 domain-containing protein</fullName>
    </recommendedName>
</protein>
<sequence length="399" mass="43206">MWNALVLAAAVGHSVAVYASPTWPYNSGGQYAPQTAETYASRTYFYAGGRYINATLPGKNTSSQYMVGQIYVERLQPAHIRHKYPLVFTAGNGQTGSNWLNTPDGREGWASYFLRQGYEIYLTDQTLRGRSPWLPIPGGPDSGNVTAYSTTQTSSLFTAPPAFDPLPYPQAVNHTQWPGTGLPGDEIFDAFYASQLQTVSSTALVARDNNASYTALLDRIGAAVVLTHSQAGSFGWQLGDARPNLVKAIVALEPSGPPFANWLGAPFPPDYQSNEMRPYGLTILPLAYAPDVGMNASLLSTVTIPARDNQSAPCTLQAAPAKRLVNLGKIPVLMLTSEASYHAVYDYCTAAYLQQAGVNLTYVDLPEVGIHGNGHFIFLEKNNLQVAEEVVMPWLRGCG</sequence>
<dbReference type="InterPro" id="IPR050228">
    <property type="entry name" value="Carboxylesterase_BioH"/>
</dbReference>
<evidence type="ECO:0000256" key="1">
    <source>
        <dbReference type="SAM" id="SignalP"/>
    </source>
</evidence>
<accession>A0AAE0TPM0</accession>
<comment type="caution">
    <text evidence="2">The sequence shown here is derived from an EMBL/GenBank/DDBJ whole genome shotgun (WGS) entry which is preliminary data.</text>
</comment>
<dbReference type="Gene3D" id="3.40.50.1820">
    <property type="entry name" value="alpha/beta hydrolase"/>
    <property type="match status" value="1"/>
</dbReference>
<dbReference type="PANTHER" id="PTHR43194">
    <property type="entry name" value="HYDROLASE ALPHA/BETA FOLD FAMILY"/>
    <property type="match status" value="1"/>
</dbReference>
<keyword evidence="1" id="KW-0732">Signal</keyword>
<dbReference type="AlphaFoldDB" id="A0AAE0TPM0"/>
<dbReference type="Proteomes" id="UP001274830">
    <property type="component" value="Unassembled WGS sequence"/>
</dbReference>
<gene>
    <name evidence="2" type="ORF">LTR78_010534</name>
</gene>
<evidence type="ECO:0000313" key="3">
    <source>
        <dbReference type="Proteomes" id="UP001274830"/>
    </source>
</evidence>
<dbReference type="EMBL" id="JAUTXT010000078">
    <property type="protein sequence ID" value="KAK3669596.1"/>
    <property type="molecule type" value="Genomic_DNA"/>
</dbReference>
<dbReference type="InterPro" id="IPR029058">
    <property type="entry name" value="AB_hydrolase_fold"/>
</dbReference>
<evidence type="ECO:0000313" key="2">
    <source>
        <dbReference type="EMBL" id="KAK3669596.1"/>
    </source>
</evidence>
<feature type="signal peptide" evidence="1">
    <location>
        <begin position="1"/>
        <end position="19"/>
    </location>
</feature>